<dbReference type="InterPro" id="IPR042099">
    <property type="entry name" value="ANL_N_sf"/>
</dbReference>
<dbReference type="Gene3D" id="3.40.50.12780">
    <property type="entry name" value="N-terminal domain of ligase-like"/>
    <property type="match status" value="1"/>
</dbReference>
<dbReference type="RefSeq" id="WP_256601024.1">
    <property type="nucleotide sequence ID" value="NZ_JANIBJ010000006.1"/>
</dbReference>
<dbReference type="InterPro" id="IPR000873">
    <property type="entry name" value="AMP-dep_synth/lig_dom"/>
</dbReference>
<name>A0ABT1TD30_9GAMM</name>
<evidence type="ECO:0000256" key="1">
    <source>
        <dbReference type="ARBA" id="ARBA00006432"/>
    </source>
</evidence>
<comment type="similarity">
    <text evidence="1">Belongs to the ATP-dependent AMP-binding enzyme family.</text>
</comment>
<reference evidence="3 4" key="1">
    <citation type="submission" date="2022-07" db="EMBL/GenBank/DDBJ databases">
        <title>Methylomonas rivi sp. nov., Methylomonas rosea sp. nov., Methylomonas aureus sp. nov. and Methylomonas subterranea sp. nov., four novel methanotrophs isolated from a freshwater creek and the deep terrestrial subsurface.</title>
        <authorList>
            <person name="Abin C."/>
            <person name="Sankaranarayanan K."/>
            <person name="Garner C."/>
            <person name="Sindelar R."/>
            <person name="Kotary K."/>
            <person name="Garner R."/>
            <person name="Barclay S."/>
            <person name="Lawson P."/>
            <person name="Krumholz L."/>
        </authorList>
    </citation>
    <scope>NUCLEOTIDE SEQUENCE [LARGE SCALE GENOMIC DNA]</scope>
    <source>
        <strain evidence="3 4">SURF-2</strain>
    </source>
</reference>
<keyword evidence="4" id="KW-1185">Reference proteome</keyword>
<organism evidence="3 4">
    <name type="scientific">Methylomonas subterranea</name>
    <dbReference type="NCBI Taxonomy" id="2952225"/>
    <lineage>
        <taxon>Bacteria</taxon>
        <taxon>Pseudomonadati</taxon>
        <taxon>Pseudomonadota</taxon>
        <taxon>Gammaproteobacteria</taxon>
        <taxon>Methylococcales</taxon>
        <taxon>Methylococcaceae</taxon>
        <taxon>Methylomonas</taxon>
    </lineage>
</organism>
<sequence>MFSVMDEAFAVFAGRVISRNQLWADVGRLAAVLPERAHVFNLCENRYLFCITLLAAASRQQVCLLPPSQQAATIREILVDYPDAYIAGNRDPGLADIDWFEVPAPDGAQHSGRPLEIVWPSARLIAFTSGSSGRPRASEHSLETLRISAGMAVGALGLGDQVRLMISTTPPQHMYGLETSVFWPLFSRLILYDRRPFFPEDIREAVNDAGWPAVLVTTPTHLRHLSGGDWHNLSGVISATDNLSDKLAGETRAILGQSPVEIYGSTETLSFAHRQTLQDGLWRLYPGCRLRRDDLGRVCLRAAHLPESVALPDRINLEGQDTFAVLGRQEDMVKIGGKRSSLSELNRRLLDLDGVEDGFFYQLAGNDGEDRLAVVVVSKLEKQQIRAGLQPYLDEVFLPRKIHFVANIPRNPTGKLTRQARDALLAKLV</sequence>
<evidence type="ECO:0000259" key="2">
    <source>
        <dbReference type="Pfam" id="PF00501"/>
    </source>
</evidence>
<evidence type="ECO:0000313" key="3">
    <source>
        <dbReference type="EMBL" id="MCQ8103335.1"/>
    </source>
</evidence>
<dbReference type="PROSITE" id="PS00455">
    <property type="entry name" value="AMP_BINDING"/>
    <property type="match status" value="1"/>
</dbReference>
<dbReference type="Pfam" id="PF00501">
    <property type="entry name" value="AMP-binding"/>
    <property type="match status" value="1"/>
</dbReference>
<proteinExistence type="inferred from homology"/>
<dbReference type="InterPro" id="IPR020845">
    <property type="entry name" value="AMP-binding_CS"/>
</dbReference>
<gene>
    <name evidence="3" type="ORF">NP590_04380</name>
</gene>
<dbReference type="Proteomes" id="UP001524499">
    <property type="component" value="Unassembled WGS sequence"/>
</dbReference>
<dbReference type="SUPFAM" id="SSF56801">
    <property type="entry name" value="Acetyl-CoA synthetase-like"/>
    <property type="match status" value="1"/>
</dbReference>
<dbReference type="InterPro" id="IPR045851">
    <property type="entry name" value="AMP-bd_C_sf"/>
</dbReference>
<protein>
    <submittedName>
        <fullName evidence="3">AMP-binding protein</fullName>
    </submittedName>
</protein>
<feature type="domain" description="AMP-dependent synthetase/ligase" evidence="2">
    <location>
        <begin position="10"/>
        <end position="279"/>
    </location>
</feature>
<dbReference type="EMBL" id="JANIBJ010000006">
    <property type="protein sequence ID" value="MCQ8103335.1"/>
    <property type="molecule type" value="Genomic_DNA"/>
</dbReference>
<dbReference type="PANTHER" id="PTHR43201">
    <property type="entry name" value="ACYL-COA SYNTHETASE"/>
    <property type="match status" value="1"/>
</dbReference>
<comment type="caution">
    <text evidence="3">The sequence shown here is derived from an EMBL/GenBank/DDBJ whole genome shotgun (WGS) entry which is preliminary data.</text>
</comment>
<dbReference type="Gene3D" id="3.30.300.30">
    <property type="match status" value="1"/>
</dbReference>
<accession>A0ABT1TD30</accession>
<dbReference type="PANTHER" id="PTHR43201:SF8">
    <property type="entry name" value="ACYL-COA SYNTHETASE FAMILY MEMBER 3"/>
    <property type="match status" value="1"/>
</dbReference>
<evidence type="ECO:0000313" key="4">
    <source>
        <dbReference type="Proteomes" id="UP001524499"/>
    </source>
</evidence>